<dbReference type="EMBL" id="JANKHH010000003">
    <property type="protein sequence ID" value="MCR2833471.1"/>
    <property type="molecule type" value="Genomic_DNA"/>
</dbReference>
<keyword evidence="2" id="KW-1185">Reference proteome</keyword>
<evidence type="ECO:0000313" key="2">
    <source>
        <dbReference type="Proteomes" id="UP001206067"/>
    </source>
</evidence>
<dbReference type="Proteomes" id="UP001206067">
    <property type="component" value="Unassembled WGS sequence"/>
</dbReference>
<dbReference type="RefSeq" id="WP_257595235.1">
    <property type="nucleotide sequence ID" value="NZ_JANKHH010000003.1"/>
</dbReference>
<sequence>MIAAVQGGETQANVARRYSVDHSTVSYHLHKYENSYPEQGGVYAVIRAQARKACSHPSTRCTLCGHMADLIFREDKATIATLTKQLAEARSRLRVAGLPVE</sequence>
<protein>
    <recommendedName>
        <fullName evidence="3">Helix-turn-helix domain-containing protein</fullName>
    </recommendedName>
</protein>
<gene>
    <name evidence="1" type="ORF">NSO95_05910</name>
</gene>
<name>A0ABT1XP92_9SPHN</name>
<reference evidence="1 2" key="1">
    <citation type="submission" date="2022-08" db="EMBL/GenBank/DDBJ databases">
        <title>Polyphasic taxonomy analysis of Qipengyuania sp.RS5-5.</title>
        <authorList>
            <person name="Xamxidin M."/>
            <person name="Wu M."/>
        </authorList>
    </citation>
    <scope>NUCLEOTIDE SEQUENCE [LARGE SCALE GENOMIC DNA]</scope>
    <source>
        <strain evidence="1 2">RS5-5</strain>
    </source>
</reference>
<comment type="caution">
    <text evidence="1">The sequence shown here is derived from an EMBL/GenBank/DDBJ whole genome shotgun (WGS) entry which is preliminary data.</text>
</comment>
<evidence type="ECO:0008006" key="3">
    <source>
        <dbReference type="Google" id="ProtNLM"/>
    </source>
</evidence>
<proteinExistence type="predicted"/>
<evidence type="ECO:0000313" key="1">
    <source>
        <dbReference type="EMBL" id="MCR2833471.1"/>
    </source>
</evidence>
<accession>A0ABT1XP92</accession>
<organism evidence="1 2">
    <name type="scientific">Parerythrobacter lacustris</name>
    <dbReference type="NCBI Taxonomy" id="2969984"/>
    <lineage>
        <taxon>Bacteria</taxon>
        <taxon>Pseudomonadati</taxon>
        <taxon>Pseudomonadota</taxon>
        <taxon>Alphaproteobacteria</taxon>
        <taxon>Sphingomonadales</taxon>
        <taxon>Erythrobacteraceae</taxon>
        <taxon>Parerythrobacter</taxon>
    </lineage>
</organism>